<dbReference type="EMBL" id="NHTK01001033">
    <property type="protein sequence ID" value="PPR03703.1"/>
    <property type="molecule type" value="Genomic_DNA"/>
</dbReference>
<evidence type="ECO:0000313" key="9">
    <source>
        <dbReference type="Proteomes" id="UP000284842"/>
    </source>
</evidence>
<evidence type="ECO:0000256" key="5">
    <source>
        <dbReference type="ARBA" id="ARBA00023242"/>
    </source>
</evidence>
<dbReference type="PROSITE" id="PS00463">
    <property type="entry name" value="ZN2_CY6_FUNGAL_1"/>
    <property type="match status" value="1"/>
</dbReference>
<evidence type="ECO:0000256" key="2">
    <source>
        <dbReference type="ARBA" id="ARBA00023015"/>
    </source>
</evidence>
<dbReference type="GO" id="GO:0000981">
    <property type="term" value="F:DNA-binding transcription factor activity, RNA polymerase II-specific"/>
    <property type="evidence" value="ECO:0007669"/>
    <property type="project" value="InterPro"/>
</dbReference>
<dbReference type="InterPro" id="IPR036864">
    <property type="entry name" value="Zn2-C6_fun-type_DNA-bd_sf"/>
</dbReference>
<dbReference type="GO" id="GO:0045944">
    <property type="term" value="P:positive regulation of transcription by RNA polymerase II"/>
    <property type="evidence" value="ECO:0007669"/>
    <property type="project" value="TreeGrafter"/>
</dbReference>
<dbReference type="Pfam" id="PF00172">
    <property type="entry name" value="Zn_clus"/>
    <property type="match status" value="1"/>
</dbReference>
<feature type="compositionally biased region" description="Pro residues" evidence="6">
    <location>
        <begin position="122"/>
        <end position="135"/>
    </location>
</feature>
<feature type="region of interest" description="Disordered" evidence="6">
    <location>
        <begin position="473"/>
        <end position="577"/>
    </location>
</feature>
<evidence type="ECO:0000256" key="3">
    <source>
        <dbReference type="ARBA" id="ARBA00023125"/>
    </source>
</evidence>
<keyword evidence="3" id="KW-0238">DNA-binding</keyword>
<dbReference type="SMART" id="SM00066">
    <property type="entry name" value="GAL4"/>
    <property type="match status" value="1"/>
</dbReference>
<feature type="region of interest" description="Disordered" evidence="6">
    <location>
        <begin position="343"/>
        <end position="387"/>
    </location>
</feature>
<organism evidence="8 9">
    <name type="scientific">Panaeolus cyanescens</name>
    <dbReference type="NCBI Taxonomy" id="181874"/>
    <lineage>
        <taxon>Eukaryota</taxon>
        <taxon>Fungi</taxon>
        <taxon>Dikarya</taxon>
        <taxon>Basidiomycota</taxon>
        <taxon>Agaricomycotina</taxon>
        <taxon>Agaricomycetes</taxon>
        <taxon>Agaricomycetidae</taxon>
        <taxon>Agaricales</taxon>
        <taxon>Agaricineae</taxon>
        <taxon>Galeropsidaceae</taxon>
        <taxon>Panaeolus</taxon>
    </lineage>
</organism>
<sequence length="746" mass="79541">MSSYTTTLNIPNNMQYNYYNPPNNDLDVDNSDHYHHSAPADPRDLLSTQLPQPLLFTGTRHQNLNPDHYPQFNDNEQSWSQFHHQQPQPQQQHQFDHHPQQRPQHQQQHHADLSFPVFPSHSPFPPPRLTPPPIPHQSFHFKSSTSLTNLSASNGNRPGLAGSLDPSTGIYYRTPEHPRLRTAQACEKCRTRKAKCSGEHPSCARCIQRSFVCEYKEGRGGRGPNKPKAKNGPATTSTTGRRDQPANSSAASTLGPSKGAASLSSSSSGSIGLDLITKSSGRSVKFSRQRTSSNNSSTGSAEQQAPQVLGRHHHSRSPSMTYATSGLDPTLQKALRIRELEETMRRQQQKQQQAQQQQQQQMPLSAFAAGPGPGGGSGAGGAGSSRRMDDLMERQEAASNLYRLSTHGSLMMVDGLDGSSSLHKPHTDVQPGYFPFPTHTNQTRGDFVSDLQLRDDPADARHYEFQEYGRTQAQPFHPPFASHLPDSGPQSFRSSQSLTPPMHSGSDIISGGMPAVNMHHAGQDLLPHQHSHSQSLPPPQSQHHLGSPGEPSHYPQSDPGPYLPTPPNVNGMEHSVGDRHNVNGLHYTYDIGGMAGGAGRGGAMTSGDVNGAHILSSGSGCNGEQRGEGTGMGGTSMSPLSNASPTSHVSGHAGGNGGGIQVNDGCGGGSSGYEGRGEMEGDVGQSHGGCGEDVSGSDSLLLDQGTGHGDFEVGVGVDDAGTAMGSEFGIVGHGQSYVRGTEGGQV</sequence>
<dbReference type="InterPro" id="IPR051711">
    <property type="entry name" value="Stress_Response_Reg"/>
</dbReference>
<dbReference type="STRING" id="181874.A0A409YKV5"/>
<feature type="region of interest" description="Disordered" evidence="6">
    <location>
        <begin position="617"/>
        <end position="705"/>
    </location>
</feature>
<gene>
    <name evidence="8" type="ORF">CVT24_007423</name>
</gene>
<keyword evidence="9" id="KW-1185">Reference proteome</keyword>
<dbReference type="CDD" id="cd00067">
    <property type="entry name" value="GAL4"/>
    <property type="match status" value="1"/>
</dbReference>
<accession>A0A409YKV5</accession>
<feature type="compositionally biased region" description="Polar residues" evidence="6">
    <location>
        <begin position="639"/>
        <end position="649"/>
    </location>
</feature>
<feature type="region of interest" description="Disordered" evidence="6">
    <location>
        <begin position="282"/>
        <end position="331"/>
    </location>
</feature>
<feature type="compositionally biased region" description="Low complexity" evidence="6">
    <location>
        <begin position="349"/>
        <end position="370"/>
    </location>
</feature>
<feature type="compositionally biased region" description="Low complexity" evidence="6">
    <location>
        <begin position="525"/>
        <end position="545"/>
    </location>
</feature>
<dbReference type="GO" id="GO:0005634">
    <property type="term" value="C:nucleus"/>
    <property type="evidence" value="ECO:0007669"/>
    <property type="project" value="UniProtKB-SubCell"/>
</dbReference>
<dbReference type="OrthoDB" id="2399539at2759"/>
<feature type="compositionally biased region" description="Low complexity" evidence="6">
    <location>
        <begin position="81"/>
        <end position="93"/>
    </location>
</feature>
<evidence type="ECO:0000256" key="1">
    <source>
        <dbReference type="ARBA" id="ARBA00004123"/>
    </source>
</evidence>
<feature type="compositionally biased region" description="Polar residues" evidence="6">
    <location>
        <begin position="233"/>
        <end position="252"/>
    </location>
</feature>
<keyword evidence="4" id="KW-0804">Transcription</keyword>
<feature type="compositionally biased region" description="Low complexity" evidence="6">
    <location>
        <begin position="289"/>
        <end position="300"/>
    </location>
</feature>
<dbReference type="Proteomes" id="UP000284842">
    <property type="component" value="Unassembled WGS sequence"/>
</dbReference>
<feature type="region of interest" description="Disordered" evidence="6">
    <location>
        <begin position="1"/>
        <end position="173"/>
    </location>
</feature>
<evidence type="ECO:0000256" key="4">
    <source>
        <dbReference type="ARBA" id="ARBA00023163"/>
    </source>
</evidence>
<dbReference type="PANTHER" id="PTHR47540:SF2">
    <property type="entry name" value="ZN(II)2CYS6 TRANSCRIPTION FACTOR (EUROFUNG)"/>
    <property type="match status" value="1"/>
</dbReference>
<feature type="compositionally biased region" description="Low complexity" evidence="6">
    <location>
        <begin position="254"/>
        <end position="270"/>
    </location>
</feature>
<comment type="subcellular location">
    <subcellularLocation>
        <location evidence="1">Nucleus</location>
    </subcellularLocation>
</comment>
<dbReference type="InterPro" id="IPR001138">
    <property type="entry name" value="Zn2Cys6_DnaBD"/>
</dbReference>
<reference evidence="8 9" key="1">
    <citation type="journal article" date="2018" name="Evol. Lett.">
        <title>Horizontal gene cluster transfer increased hallucinogenic mushroom diversity.</title>
        <authorList>
            <person name="Reynolds H.T."/>
            <person name="Vijayakumar V."/>
            <person name="Gluck-Thaler E."/>
            <person name="Korotkin H.B."/>
            <person name="Matheny P.B."/>
            <person name="Slot J.C."/>
        </authorList>
    </citation>
    <scope>NUCLEOTIDE SEQUENCE [LARGE SCALE GENOMIC DNA]</scope>
    <source>
        <strain evidence="8 9">2629</strain>
    </source>
</reference>
<feature type="compositionally biased region" description="Polar residues" evidence="6">
    <location>
        <begin position="488"/>
        <end position="499"/>
    </location>
</feature>
<protein>
    <recommendedName>
        <fullName evidence="7">Zn(2)-C6 fungal-type domain-containing protein</fullName>
    </recommendedName>
</protein>
<evidence type="ECO:0000313" key="8">
    <source>
        <dbReference type="EMBL" id="PPR03703.1"/>
    </source>
</evidence>
<feature type="compositionally biased region" description="Gly residues" evidence="6">
    <location>
        <begin position="371"/>
        <end position="383"/>
    </location>
</feature>
<dbReference type="Gene3D" id="4.10.240.10">
    <property type="entry name" value="Zn(2)-C6 fungal-type DNA-binding domain"/>
    <property type="match status" value="1"/>
</dbReference>
<dbReference type="PROSITE" id="PS50048">
    <property type="entry name" value="ZN2_CY6_FUNGAL_2"/>
    <property type="match status" value="1"/>
</dbReference>
<feature type="region of interest" description="Disordered" evidence="6">
    <location>
        <begin position="218"/>
        <end position="270"/>
    </location>
</feature>
<proteinExistence type="predicted"/>
<comment type="caution">
    <text evidence="8">The sequence shown here is derived from an EMBL/GenBank/DDBJ whole genome shotgun (WGS) entry which is preliminary data.</text>
</comment>
<feature type="compositionally biased region" description="Low complexity" evidence="6">
    <location>
        <begin position="143"/>
        <end position="154"/>
    </location>
</feature>
<feature type="compositionally biased region" description="Gly residues" evidence="6">
    <location>
        <begin position="652"/>
        <end position="674"/>
    </location>
</feature>
<dbReference type="PANTHER" id="PTHR47540">
    <property type="entry name" value="THIAMINE REPRESSIBLE GENES REGULATORY PROTEIN THI5"/>
    <property type="match status" value="1"/>
</dbReference>
<dbReference type="InParanoid" id="A0A409YKV5"/>
<dbReference type="SUPFAM" id="SSF57701">
    <property type="entry name" value="Zn2/Cys6 DNA-binding domain"/>
    <property type="match status" value="1"/>
</dbReference>
<dbReference type="AlphaFoldDB" id="A0A409YKV5"/>
<feature type="compositionally biased region" description="Low complexity" evidence="6">
    <location>
        <begin position="9"/>
        <end position="25"/>
    </location>
</feature>
<dbReference type="GO" id="GO:0043565">
    <property type="term" value="F:sequence-specific DNA binding"/>
    <property type="evidence" value="ECO:0007669"/>
    <property type="project" value="TreeGrafter"/>
</dbReference>
<feature type="domain" description="Zn(2)-C6 fungal-type" evidence="7">
    <location>
        <begin position="185"/>
        <end position="215"/>
    </location>
</feature>
<evidence type="ECO:0000256" key="6">
    <source>
        <dbReference type="SAM" id="MobiDB-lite"/>
    </source>
</evidence>
<name>A0A409YKV5_9AGAR</name>
<keyword evidence="2" id="KW-0805">Transcription regulation</keyword>
<dbReference type="GO" id="GO:0008270">
    <property type="term" value="F:zinc ion binding"/>
    <property type="evidence" value="ECO:0007669"/>
    <property type="project" value="InterPro"/>
</dbReference>
<keyword evidence="5" id="KW-0539">Nucleus</keyword>
<evidence type="ECO:0000259" key="7">
    <source>
        <dbReference type="PROSITE" id="PS50048"/>
    </source>
</evidence>